<dbReference type="InterPro" id="IPR027417">
    <property type="entry name" value="P-loop_NTPase"/>
</dbReference>
<dbReference type="PROSITE" id="PS50043">
    <property type="entry name" value="HTH_LUXR_2"/>
    <property type="match status" value="1"/>
</dbReference>
<dbReference type="InterPro" id="IPR058852">
    <property type="entry name" value="HTH_77"/>
</dbReference>
<dbReference type="Gene3D" id="1.10.10.10">
    <property type="entry name" value="Winged helix-like DNA-binding domain superfamily/Winged helix DNA-binding domain"/>
    <property type="match status" value="1"/>
</dbReference>
<dbReference type="CDD" id="cd06170">
    <property type="entry name" value="LuxR_C_like"/>
    <property type="match status" value="1"/>
</dbReference>
<evidence type="ECO:0000313" key="3">
    <source>
        <dbReference type="Proteomes" id="UP000186438"/>
    </source>
</evidence>
<name>A0A1Q4H6R7_9MYCO</name>
<accession>A0A1Q4H6R7</accession>
<dbReference type="InterPro" id="IPR000792">
    <property type="entry name" value="Tscrpt_reg_LuxR_C"/>
</dbReference>
<dbReference type="Gene3D" id="3.40.50.300">
    <property type="entry name" value="P-loop containing nucleotide triphosphate hydrolases"/>
    <property type="match status" value="1"/>
</dbReference>
<dbReference type="SUPFAM" id="SSF46894">
    <property type="entry name" value="C-terminal effector domain of the bipartite response regulators"/>
    <property type="match status" value="1"/>
</dbReference>
<evidence type="ECO:0000313" key="2">
    <source>
        <dbReference type="EMBL" id="OJZ63081.1"/>
    </source>
</evidence>
<dbReference type="PANTHER" id="PTHR47691:SF3">
    <property type="entry name" value="HTH-TYPE TRANSCRIPTIONAL REGULATOR RV0890C-RELATED"/>
    <property type="match status" value="1"/>
</dbReference>
<dbReference type="Proteomes" id="UP000186438">
    <property type="component" value="Unassembled WGS sequence"/>
</dbReference>
<dbReference type="Pfam" id="PF00196">
    <property type="entry name" value="GerE"/>
    <property type="match status" value="1"/>
</dbReference>
<dbReference type="PRINTS" id="PR00038">
    <property type="entry name" value="HTHLUXR"/>
</dbReference>
<feature type="domain" description="HTH luxR-type" evidence="1">
    <location>
        <begin position="685"/>
        <end position="750"/>
    </location>
</feature>
<dbReference type="InterPro" id="IPR036388">
    <property type="entry name" value="WH-like_DNA-bd_sf"/>
</dbReference>
<protein>
    <recommendedName>
        <fullName evidence="1">HTH luxR-type domain-containing protein</fullName>
    </recommendedName>
</protein>
<dbReference type="AlphaFoldDB" id="A0A1Q4H6R7"/>
<dbReference type="PANTHER" id="PTHR47691">
    <property type="entry name" value="REGULATOR-RELATED"/>
    <property type="match status" value="1"/>
</dbReference>
<dbReference type="SUPFAM" id="SSF52540">
    <property type="entry name" value="P-loop containing nucleoside triphosphate hydrolases"/>
    <property type="match status" value="1"/>
</dbReference>
<proteinExistence type="predicted"/>
<dbReference type="GO" id="GO:0003677">
    <property type="term" value="F:DNA binding"/>
    <property type="evidence" value="ECO:0007669"/>
    <property type="project" value="InterPro"/>
</dbReference>
<dbReference type="EMBL" id="MPNT01000068">
    <property type="protein sequence ID" value="OJZ63081.1"/>
    <property type="molecule type" value="Genomic_DNA"/>
</dbReference>
<organism evidence="2 3">
    <name type="scientific">Mycobacterium paraffinicum</name>
    <dbReference type="NCBI Taxonomy" id="53378"/>
    <lineage>
        <taxon>Bacteria</taxon>
        <taxon>Bacillati</taxon>
        <taxon>Actinomycetota</taxon>
        <taxon>Actinomycetes</taxon>
        <taxon>Mycobacteriales</taxon>
        <taxon>Mycobacteriaceae</taxon>
        <taxon>Mycobacterium</taxon>
    </lineage>
</organism>
<dbReference type="GO" id="GO:0006355">
    <property type="term" value="P:regulation of DNA-templated transcription"/>
    <property type="evidence" value="ECO:0007669"/>
    <property type="project" value="InterPro"/>
</dbReference>
<gene>
    <name evidence="2" type="ORF">BRW65_30045</name>
</gene>
<sequence length="755" mass="83369">MLGTARLITLIGPGGVGKTRLATRVARSVARAYPDGTWLAQCGDLREPVLLGHLVVSALEITDRALDTAELTIRNHLANRRLALVLDSCDHLIDASAKLVNEILHAAPDVQVIATSREPLCVPGEHIYRVLPFPVADLSRCRQSSAHYDDSAAPDAVWRPSSREVLDLFEQRAVAADPDFRITASNEDDIAHLCAHLDGLPLAIELAAARVRSMTPQKMLEHLHKTNNIVTSRARGSTTRHQTLRSLIDWSYDLCSQHQRLLWVRSSVFPGSFDLDAAAAICGDDSQSRGNVIETMIELVDKSIVTRENFNGRDRYRLLETLRHYGAERLDPADGDRIRRRHRDYFASLVEHAEANFSAGTDQQRWASALDDELANLRGALEFSLGPEGEAGAALDIATRLWFVWVRGAAREGSYWLDRALTTGAGAKMKRAQALCIRAWIAALQGDQANGRVAIEHAQAIAGDLDDEHLWALVAQACGEVAFISDDLTAAVTWLERAASYYRRAGEWSAITLLSLAQLGWIKGLQGDHQGGATLGHECRTRSESCGNDWSLSWAYWVLGTLAWTSGDHRLAETQIIDSLTIRTEIHDWLGIPFALELLAWICQREEPRRSARLLGVNESLWDRIGLPLFGSAPLTAVHRKCCTELREALGDDAFTEAFDLGARLNAEESLMLALRRQRESTPRNPGLTATLTRREQEIAQLVAQGLSNREVATALVISQRTAESHVHRILLKLGFTSRTQIALAVINHQAATIA</sequence>
<evidence type="ECO:0000259" key="1">
    <source>
        <dbReference type="PROSITE" id="PS50043"/>
    </source>
</evidence>
<dbReference type="STRING" id="53378.BRW65_30045"/>
<dbReference type="InterPro" id="IPR011990">
    <property type="entry name" value="TPR-like_helical_dom_sf"/>
</dbReference>
<dbReference type="Pfam" id="PF25872">
    <property type="entry name" value="HTH_77"/>
    <property type="match status" value="1"/>
</dbReference>
<dbReference type="SMART" id="SM00421">
    <property type="entry name" value="HTH_LUXR"/>
    <property type="match status" value="1"/>
</dbReference>
<dbReference type="InterPro" id="IPR016032">
    <property type="entry name" value="Sig_transdc_resp-reg_C-effctor"/>
</dbReference>
<dbReference type="PRINTS" id="PR00364">
    <property type="entry name" value="DISEASERSIST"/>
</dbReference>
<reference evidence="2 3" key="1">
    <citation type="submission" date="2016-11" db="EMBL/GenBank/DDBJ databases">
        <title>Genome sequences of unsequenced Mycobacteria.</title>
        <authorList>
            <person name="Greninger A.L."/>
            <person name="Fang F."/>
            <person name="Jerome K.R."/>
        </authorList>
    </citation>
    <scope>NUCLEOTIDE SEQUENCE [LARGE SCALE GENOMIC DNA]</scope>
    <source>
        <strain evidence="2 3">M11</strain>
    </source>
</reference>
<dbReference type="Gene3D" id="1.25.40.10">
    <property type="entry name" value="Tetratricopeptide repeat domain"/>
    <property type="match status" value="1"/>
</dbReference>
<keyword evidence="3" id="KW-1185">Reference proteome</keyword>
<dbReference type="SUPFAM" id="SSF48452">
    <property type="entry name" value="TPR-like"/>
    <property type="match status" value="1"/>
</dbReference>
<comment type="caution">
    <text evidence="2">The sequence shown here is derived from an EMBL/GenBank/DDBJ whole genome shotgun (WGS) entry which is preliminary data.</text>
</comment>